<dbReference type="Proteomes" id="UP001500523">
    <property type="component" value="Unassembled WGS sequence"/>
</dbReference>
<accession>A0ABP7DBY4</accession>
<dbReference type="InterPro" id="IPR029058">
    <property type="entry name" value="AB_hydrolase_fold"/>
</dbReference>
<evidence type="ECO:0000259" key="2">
    <source>
        <dbReference type="Pfam" id="PF12697"/>
    </source>
</evidence>
<comment type="caution">
    <text evidence="3">The sequence shown here is derived from an EMBL/GenBank/DDBJ whole genome shotgun (WGS) entry which is preliminary data.</text>
</comment>
<dbReference type="EMBL" id="BAABBF010000002">
    <property type="protein sequence ID" value="GAA3703453.1"/>
    <property type="molecule type" value="Genomic_DNA"/>
</dbReference>
<dbReference type="PANTHER" id="PTHR43194">
    <property type="entry name" value="HYDROLASE ALPHA/BETA FOLD FAMILY"/>
    <property type="match status" value="1"/>
</dbReference>
<dbReference type="InterPro" id="IPR000639">
    <property type="entry name" value="Epox_hydrolase-like"/>
</dbReference>
<dbReference type="InterPro" id="IPR050228">
    <property type="entry name" value="Carboxylesterase_BioH"/>
</dbReference>
<gene>
    <name evidence="3" type="ORF">GCM10022268_11420</name>
</gene>
<dbReference type="RefSeq" id="WP_344692408.1">
    <property type="nucleotide sequence ID" value="NZ_BAABBF010000002.1"/>
</dbReference>
<protein>
    <recommendedName>
        <fullName evidence="2">AB hydrolase-1 domain-containing protein</fullName>
    </recommendedName>
</protein>
<sequence>MTRPTLVFLHALGASAGEWAQVIDRLEGYECLALDLPGFGDATDAGHADVATMTDWLADRIQARRITSCVIVGHSMGGKIATLVAARAAAGEAGLSGVLGVVLVAASPPAPEPMDEDRRAGMIGWFADGRIARDEAATFVDANTAASLPDALRDRAIADVMRSNREAWLGWLERGSREDWRAAAGRITIPALIVAGAEDGDLGEDAQRRLNLPHYVTADLRVVPDAAHLIPYEQPDALAALIRDHAAMVAASILPADFVRLLASDRVSRRTRAAMLDRMRAPVLPTATWTDLDRETVAALVAQVLPGGGDDRDLADRILTGIADGPGDGWRFAALPPDAEAWRRGLATLNAVTGGFAMLPSAARADWLDRLADGEVGVADDGTGLSPAQMALWFEDVRAETARTWMSLPATMAAIGYDGFAVGGDRPRKQGYTRTGADDPEAWQIAPEPVA</sequence>
<dbReference type="PRINTS" id="PR00412">
    <property type="entry name" value="EPOXHYDRLASE"/>
</dbReference>
<dbReference type="PANTHER" id="PTHR43194:SF2">
    <property type="entry name" value="PEROXISOMAL MEMBRANE PROTEIN LPX1"/>
    <property type="match status" value="1"/>
</dbReference>
<name>A0ABP7DBY4_9SPHN</name>
<organism evidence="3 4">
    <name type="scientific">Sphingomonas cynarae</name>
    <dbReference type="NCBI Taxonomy" id="930197"/>
    <lineage>
        <taxon>Bacteria</taxon>
        <taxon>Pseudomonadati</taxon>
        <taxon>Pseudomonadota</taxon>
        <taxon>Alphaproteobacteria</taxon>
        <taxon>Sphingomonadales</taxon>
        <taxon>Sphingomonadaceae</taxon>
        <taxon>Sphingomonas</taxon>
    </lineage>
</organism>
<dbReference type="Pfam" id="PF12697">
    <property type="entry name" value="Abhydrolase_6"/>
    <property type="match status" value="1"/>
</dbReference>
<feature type="region of interest" description="Disordered" evidence="1">
    <location>
        <begin position="428"/>
        <end position="451"/>
    </location>
</feature>
<reference evidence="4" key="1">
    <citation type="journal article" date="2019" name="Int. J. Syst. Evol. Microbiol.">
        <title>The Global Catalogue of Microorganisms (GCM) 10K type strain sequencing project: providing services to taxonomists for standard genome sequencing and annotation.</title>
        <authorList>
            <consortium name="The Broad Institute Genomics Platform"/>
            <consortium name="The Broad Institute Genome Sequencing Center for Infectious Disease"/>
            <person name="Wu L."/>
            <person name="Ma J."/>
        </authorList>
    </citation>
    <scope>NUCLEOTIDE SEQUENCE [LARGE SCALE GENOMIC DNA]</scope>
    <source>
        <strain evidence="4">JCM 17498</strain>
    </source>
</reference>
<evidence type="ECO:0000313" key="3">
    <source>
        <dbReference type="EMBL" id="GAA3703453.1"/>
    </source>
</evidence>
<feature type="domain" description="AB hydrolase-1" evidence="2">
    <location>
        <begin position="6"/>
        <end position="240"/>
    </location>
</feature>
<evidence type="ECO:0000313" key="4">
    <source>
        <dbReference type="Proteomes" id="UP001500523"/>
    </source>
</evidence>
<evidence type="ECO:0000256" key="1">
    <source>
        <dbReference type="SAM" id="MobiDB-lite"/>
    </source>
</evidence>
<dbReference type="SUPFAM" id="SSF53474">
    <property type="entry name" value="alpha/beta-Hydrolases"/>
    <property type="match status" value="1"/>
</dbReference>
<proteinExistence type="predicted"/>
<dbReference type="Gene3D" id="3.40.50.1820">
    <property type="entry name" value="alpha/beta hydrolase"/>
    <property type="match status" value="1"/>
</dbReference>
<keyword evidence="4" id="KW-1185">Reference proteome</keyword>
<dbReference type="InterPro" id="IPR000073">
    <property type="entry name" value="AB_hydrolase_1"/>
</dbReference>
<dbReference type="PRINTS" id="PR00111">
    <property type="entry name" value="ABHYDROLASE"/>
</dbReference>